<organism evidence="2 3">
    <name type="scientific">Coccidioides immitis H538.4</name>
    <dbReference type="NCBI Taxonomy" id="396776"/>
    <lineage>
        <taxon>Eukaryota</taxon>
        <taxon>Fungi</taxon>
        <taxon>Dikarya</taxon>
        <taxon>Ascomycota</taxon>
        <taxon>Pezizomycotina</taxon>
        <taxon>Eurotiomycetes</taxon>
        <taxon>Eurotiomycetidae</taxon>
        <taxon>Onygenales</taxon>
        <taxon>Onygenaceae</taxon>
        <taxon>Coccidioides</taxon>
    </lineage>
</organism>
<reference evidence="3" key="1">
    <citation type="journal article" date="2010" name="Genome Res.">
        <title>Population genomic sequencing of Coccidioides fungi reveals recent hybridization and transposon control.</title>
        <authorList>
            <person name="Neafsey D.E."/>
            <person name="Barker B.M."/>
            <person name="Sharpton T.J."/>
            <person name="Stajich J.E."/>
            <person name="Park D.J."/>
            <person name="Whiston E."/>
            <person name="Hung C.-Y."/>
            <person name="McMahan C."/>
            <person name="White J."/>
            <person name="Sykes S."/>
            <person name="Heiman D."/>
            <person name="Young S."/>
            <person name="Zeng Q."/>
            <person name="Abouelleil A."/>
            <person name="Aftuck L."/>
            <person name="Bessette D."/>
            <person name="Brown A."/>
            <person name="FitzGerald M."/>
            <person name="Lui A."/>
            <person name="Macdonald J.P."/>
            <person name="Priest M."/>
            <person name="Orbach M.J."/>
            <person name="Galgiani J.N."/>
            <person name="Kirkland T.N."/>
            <person name="Cole G.T."/>
            <person name="Birren B.W."/>
            <person name="Henn M.R."/>
            <person name="Taylor J.W."/>
            <person name="Rounsley S.D."/>
        </authorList>
    </citation>
    <scope>NUCLEOTIDE SEQUENCE [LARGE SCALE GENOMIC DNA]</scope>
    <source>
        <strain evidence="3">H538.4</strain>
    </source>
</reference>
<sequence>MRFEVKVRLSASWRSGPVAVWGMAPPSHTQTYCNAQPALQYTTTNPASAAATTPRSTLLCLSRSHSHSDSSPPQQQFINTLAGQVEIRTSWELLIRGHTSAVVADLDFLQQLINFKSTFPRTNPAFGQQKARYHRAQNSLEARQKGSRMGTMRTKTETRRAQPSREPESKHRLTPQRTRA</sequence>
<dbReference type="Proteomes" id="UP000054563">
    <property type="component" value="Unassembled WGS sequence"/>
</dbReference>
<name>A0A0J8UHS5_COCIT</name>
<feature type="region of interest" description="Disordered" evidence="1">
    <location>
        <begin position="123"/>
        <end position="180"/>
    </location>
</feature>
<protein>
    <submittedName>
        <fullName evidence="2">Uncharacterized protein</fullName>
    </submittedName>
</protein>
<feature type="compositionally biased region" description="Basic and acidic residues" evidence="1">
    <location>
        <begin position="154"/>
        <end position="171"/>
    </location>
</feature>
<proteinExistence type="predicted"/>
<evidence type="ECO:0000256" key="1">
    <source>
        <dbReference type="SAM" id="MobiDB-lite"/>
    </source>
</evidence>
<dbReference type="VEuPathDB" id="FungiDB:CIHG_04923"/>
<accession>A0A0J8UHS5</accession>
<gene>
    <name evidence="2" type="ORF">CIHG_04923</name>
</gene>
<evidence type="ECO:0000313" key="2">
    <source>
        <dbReference type="EMBL" id="KMU86983.1"/>
    </source>
</evidence>
<evidence type="ECO:0000313" key="3">
    <source>
        <dbReference type="Proteomes" id="UP000054563"/>
    </source>
</evidence>
<dbReference type="EMBL" id="DS016995">
    <property type="protein sequence ID" value="KMU86983.1"/>
    <property type="molecule type" value="Genomic_DNA"/>
</dbReference>
<dbReference type="AlphaFoldDB" id="A0A0J8UHS5"/>